<feature type="transmembrane region" description="Helical" evidence="6">
    <location>
        <begin position="149"/>
        <end position="169"/>
    </location>
</feature>
<sequence length="715" mass="79145">MTSQWGRKESVIWPPHSPIYTYGALFMAFVLTACFVYLRFNYGQTPLQQFYTPIYAKTAAGATFDKKDKYQLLYVGDGTKAGQLAVESDVQAGTTPAPGGKHIPLAISSTATGRGLRALYRGPEQQYLDNPLHEYLKSTVFQDDRLRDIYCWPLLFGLLSLLGQLPFSVAKDIKRRKQMKYGRVLKGPVMLTPKEFNEAVQGDGIGFKTDEAKAMMRIPLAAEAQHFEIIGDTGSGKTTLILQMLRQIQARGESAIIYDPACEYIQRFYDADRGDIVLNPLDARCPYWGPSEELRRKAEAKAIAASLYQPTSDKKGEFFTETPQKIFAHLLTFGPTPQELVQWMSDPAEIDKRVADTELASILSKGAQQQRGGVLASLGLIADSLRMLPTKTQAETTWSATEWSEKRKGWIFITSKAAEREALRPLHSLWIDLLVLRLLNTPRAEQRAVWFVLDELASLQRLPQLHTAITENRKSKNPLVLGFQGKAQLEVIYGHMAEVMLSQPATKIFLKTTEPKAAEWVSKAIGQVEIERMKETHYDGTRAGKNFSLDRQTEPLVMDSEISGLADKHAFLKLGNNVARFSFVYSNMPIIAEDFVPRAIEDDELSFDPQTLTPLRKKRPAAKVRPDKAVSGSGPAKDLEADIEAEVVVPDAAPVNPIIVAAVPVAAEIITPDVPIVARAVPAETALAIVVVTPIVVPVGPVIQPKLPVVGSRLL</sequence>
<gene>
    <name evidence="8" type="ORF">SAMN05421770_103534</name>
</gene>
<name>A0A239JBQ8_9BACT</name>
<evidence type="ECO:0000313" key="9">
    <source>
        <dbReference type="Proteomes" id="UP000198356"/>
    </source>
</evidence>
<dbReference type="EMBL" id="FZOU01000003">
    <property type="protein sequence ID" value="SNT03257.1"/>
    <property type="molecule type" value="Genomic_DNA"/>
</dbReference>
<dbReference type="RefSeq" id="WP_089408612.1">
    <property type="nucleotide sequence ID" value="NZ_FZOU01000003.1"/>
</dbReference>
<evidence type="ECO:0000256" key="4">
    <source>
        <dbReference type="ARBA" id="ARBA00022989"/>
    </source>
</evidence>
<dbReference type="Gene3D" id="3.40.50.300">
    <property type="entry name" value="P-loop containing nucleotide triphosphate hydrolases"/>
    <property type="match status" value="2"/>
</dbReference>
<organism evidence="8 9">
    <name type="scientific">Granulicella rosea</name>
    <dbReference type="NCBI Taxonomy" id="474952"/>
    <lineage>
        <taxon>Bacteria</taxon>
        <taxon>Pseudomonadati</taxon>
        <taxon>Acidobacteriota</taxon>
        <taxon>Terriglobia</taxon>
        <taxon>Terriglobales</taxon>
        <taxon>Acidobacteriaceae</taxon>
        <taxon>Granulicella</taxon>
    </lineage>
</organism>
<comment type="subcellular location">
    <subcellularLocation>
        <location evidence="1">Cell membrane</location>
        <topology evidence="1">Multi-pass membrane protein</topology>
    </subcellularLocation>
</comment>
<dbReference type="InterPro" id="IPR027417">
    <property type="entry name" value="P-loop_NTPase"/>
</dbReference>
<keyword evidence="9" id="KW-1185">Reference proteome</keyword>
<feature type="domain" description="Type IV secretion system coupling protein TraD DNA-binding" evidence="7">
    <location>
        <begin position="217"/>
        <end position="578"/>
    </location>
</feature>
<feature type="transmembrane region" description="Helical" evidence="6">
    <location>
        <begin position="20"/>
        <end position="40"/>
    </location>
</feature>
<evidence type="ECO:0000256" key="3">
    <source>
        <dbReference type="ARBA" id="ARBA00022692"/>
    </source>
</evidence>
<dbReference type="PANTHER" id="PTHR37937">
    <property type="entry name" value="CONJUGATIVE TRANSFER: DNA TRANSPORT"/>
    <property type="match status" value="1"/>
</dbReference>
<evidence type="ECO:0000259" key="7">
    <source>
        <dbReference type="Pfam" id="PF10412"/>
    </source>
</evidence>
<dbReference type="CDD" id="cd01127">
    <property type="entry name" value="TrwB_TraG_TraD_VirD4"/>
    <property type="match status" value="1"/>
</dbReference>
<dbReference type="PANTHER" id="PTHR37937:SF1">
    <property type="entry name" value="CONJUGATIVE TRANSFER: DNA TRANSPORT"/>
    <property type="match status" value="1"/>
</dbReference>
<keyword evidence="2" id="KW-1003">Cell membrane</keyword>
<dbReference type="OrthoDB" id="102453at2"/>
<protein>
    <submittedName>
        <fullName evidence="8">Type IV secretory pathway, VirD4 component, TraG/TraD family ATPase</fullName>
    </submittedName>
</protein>
<dbReference type="Pfam" id="PF10412">
    <property type="entry name" value="TrwB_AAD_bind"/>
    <property type="match status" value="1"/>
</dbReference>
<proteinExistence type="predicted"/>
<accession>A0A239JBQ8</accession>
<reference evidence="8 9" key="1">
    <citation type="submission" date="2017-06" db="EMBL/GenBank/DDBJ databases">
        <authorList>
            <person name="Kim H.J."/>
            <person name="Triplett B.A."/>
        </authorList>
    </citation>
    <scope>NUCLEOTIDE SEQUENCE [LARGE SCALE GENOMIC DNA]</scope>
    <source>
        <strain evidence="8 9">DSM 18704</strain>
    </source>
</reference>
<evidence type="ECO:0000256" key="2">
    <source>
        <dbReference type="ARBA" id="ARBA00022475"/>
    </source>
</evidence>
<dbReference type="InterPro" id="IPR051539">
    <property type="entry name" value="T4SS-coupling_protein"/>
</dbReference>
<dbReference type="GO" id="GO:0005886">
    <property type="term" value="C:plasma membrane"/>
    <property type="evidence" value="ECO:0007669"/>
    <property type="project" value="UniProtKB-SubCell"/>
</dbReference>
<evidence type="ECO:0000256" key="1">
    <source>
        <dbReference type="ARBA" id="ARBA00004651"/>
    </source>
</evidence>
<keyword evidence="5 6" id="KW-0472">Membrane</keyword>
<evidence type="ECO:0000256" key="5">
    <source>
        <dbReference type="ARBA" id="ARBA00023136"/>
    </source>
</evidence>
<dbReference type="AlphaFoldDB" id="A0A239JBQ8"/>
<keyword evidence="4 6" id="KW-1133">Transmembrane helix</keyword>
<keyword evidence="3 6" id="KW-0812">Transmembrane</keyword>
<dbReference type="Proteomes" id="UP000198356">
    <property type="component" value="Unassembled WGS sequence"/>
</dbReference>
<evidence type="ECO:0000256" key="6">
    <source>
        <dbReference type="SAM" id="Phobius"/>
    </source>
</evidence>
<dbReference type="SUPFAM" id="SSF52540">
    <property type="entry name" value="P-loop containing nucleoside triphosphate hydrolases"/>
    <property type="match status" value="1"/>
</dbReference>
<dbReference type="InterPro" id="IPR019476">
    <property type="entry name" value="T4SS_TraD_DNA-bd"/>
</dbReference>
<evidence type="ECO:0000313" key="8">
    <source>
        <dbReference type="EMBL" id="SNT03257.1"/>
    </source>
</evidence>
<dbReference type="PROSITE" id="PS51257">
    <property type="entry name" value="PROKAR_LIPOPROTEIN"/>
    <property type="match status" value="1"/>
</dbReference>